<dbReference type="Pfam" id="PF03386">
    <property type="entry name" value="ENOD93"/>
    <property type="match status" value="1"/>
</dbReference>
<name>A0A1D6NVS6_MAIZE</name>
<proteinExistence type="predicted"/>
<organism evidence="1">
    <name type="scientific">Zea mays</name>
    <name type="common">Maize</name>
    <dbReference type="NCBI Taxonomy" id="4577"/>
    <lineage>
        <taxon>Eukaryota</taxon>
        <taxon>Viridiplantae</taxon>
        <taxon>Streptophyta</taxon>
        <taxon>Embryophyta</taxon>
        <taxon>Tracheophyta</taxon>
        <taxon>Spermatophyta</taxon>
        <taxon>Magnoliopsida</taxon>
        <taxon>Liliopsida</taxon>
        <taxon>Poales</taxon>
        <taxon>Poaceae</taxon>
        <taxon>PACMAD clade</taxon>
        <taxon>Panicoideae</taxon>
        <taxon>Andropogonodae</taxon>
        <taxon>Andropogoneae</taxon>
        <taxon>Tripsacinae</taxon>
        <taxon>Zea</taxon>
    </lineage>
</organism>
<dbReference type="InterPro" id="IPR005050">
    <property type="entry name" value="Enod93"/>
</dbReference>
<reference evidence="1" key="1">
    <citation type="submission" date="2015-12" db="EMBL/GenBank/DDBJ databases">
        <title>Update maize B73 reference genome by single molecule sequencing technologies.</title>
        <authorList>
            <consortium name="Maize Genome Sequencing Project"/>
            <person name="Ware D."/>
        </authorList>
    </citation>
    <scope>NUCLEOTIDE SEQUENCE</scope>
    <source>
        <tissue evidence="1">Seedling</tissue>
    </source>
</reference>
<evidence type="ECO:0000313" key="1">
    <source>
        <dbReference type="EMBL" id="AQL02217.1"/>
    </source>
</evidence>
<protein>
    <submittedName>
        <fullName evidence="1">Early nodulin 93</fullName>
    </submittedName>
</protein>
<sequence length="69" mass="7198">MLVCMSHAWSAEATLAGAKAAAVATIASAIPTVSFLSPSLAFSRRFNQALPYVRTRRSSRNGPSSASSL</sequence>
<accession>A0A1D6NVS6</accession>
<dbReference type="EMBL" id="CM000785">
    <property type="protein sequence ID" value="AQL02217.1"/>
    <property type="molecule type" value="Genomic_DNA"/>
</dbReference>
<gene>
    <name evidence="1" type="ORF">ZEAMMB73_Zm00001d045392</name>
</gene>
<dbReference type="AlphaFoldDB" id="A0A1D6NVS6"/>